<dbReference type="GeneID" id="89926884"/>
<protein>
    <submittedName>
        <fullName evidence="1">Uncharacterized protein</fullName>
    </submittedName>
</protein>
<reference evidence="1 2" key="1">
    <citation type="submission" date="2023-08" db="EMBL/GenBank/DDBJ databases">
        <title>Black Yeasts Isolated from many extreme environments.</title>
        <authorList>
            <person name="Coleine C."/>
            <person name="Stajich J.E."/>
            <person name="Selbmann L."/>
        </authorList>
    </citation>
    <scope>NUCLEOTIDE SEQUENCE [LARGE SCALE GENOMIC DNA]</scope>
    <source>
        <strain evidence="1 2">CCFEE 5935</strain>
    </source>
</reference>
<keyword evidence="2" id="KW-1185">Reference proteome</keyword>
<dbReference type="Proteomes" id="UP001337655">
    <property type="component" value="Unassembled WGS sequence"/>
</dbReference>
<sequence length="339" mass="38502">MSDTTEWTPPPAVAEMADRDQHYTLERDRFLQICEKWRKRHEKHLNPLYKYTPGHQDRVAETETERKRLLVEADELALKLSKECSEKDATRVVEAVRGCLALTKAEQKSFLAFWDTPVGFDGVRIVQICEARFVLALCLVVSDLCQTRELNIAISVTLADFLGERIKYSPDVQTYNRSVGTRFPPEEHKLEYLASTSFAQYRDEVSKSDAEWASESPGVRGSRSMYIKARIGMRLGGYLRLPPLYDCCERIVDAIKVEKAPFNVQIADLAAYNAVASFNRTFPRSDVSLEAAGNVQFELGDAVRLGHKWGLCSVAKDTMKPKEVADIRLQLWKSSSKQK</sequence>
<dbReference type="AlphaFoldDB" id="A0AAV9PBV6"/>
<accession>A0AAV9PBV6</accession>
<evidence type="ECO:0000313" key="1">
    <source>
        <dbReference type="EMBL" id="KAK5169567.1"/>
    </source>
</evidence>
<evidence type="ECO:0000313" key="2">
    <source>
        <dbReference type="Proteomes" id="UP001337655"/>
    </source>
</evidence>
<dbReference type="RefSeq" id="XP_064658913.1">
    <property type="nucleotide sequence ID" value="XM_064802788.1"/>
</dbReference>
<gene>
    <name evidence="1" type="ORF">LTR77_005543</name>
</gene>
<proteinExistence type="predicted"/>
<name>A0AAV9PBV6_9PEZI</name>
<organism evidence="1 2">
    <name type="scientific">Saxophila tyrrhenica</name>
    <dbReference type="NCBI Taxonomy" id="1690608"/>
    <lineage>
        <taxon>Eukaryota</taxon>
        <taxon>Fungi</taxon>
        <taxon>Dikarya</taxon>
        <taxon>Ascomycota</taxon>
        <taxon>Pezizomycotina</taxon>
        <taxon>Dothideomycetes</taxon>
        <taxon>Dothideomycetidae</taxon>
        <taxon>Mycosphaerellales</taxon>
        <taxon>Extremaceae</taxon>
        <taxon>Saxophila</taxon>
    </lineage>
</organism>
<comment type="caution">
    <text evidence="1">The sequence shown here is derived from an EMBL/GenBank/DDBJ whole genome shotgun (WGS) entry which is preliminary data.</text>
</comment>
<dbReference type="EMBL" id="JAVRRT010000008">
    <property type="protein sequence ID" value="KAK5169567.1"/>
    <property type="molecule type" value="Genomic_DNA"/>
</dbReference>